<gene>
    <name evidence="1" type="ORF">CHRIB12_LOCUS6685</name>
</gene>
<reference evidence="1" key="1">
    <citation type="submission" date="2020-05" db="EMBL/GenBank/DDBJ databases">
        <authorList>
            <person name="Rincon C."/>
            <person name="Sanders R I."/>
            <person name="Robbins C."/>
            <person name="Chaturvedi A."/>
        </authorList>
    </citation>
    <scope>NUCLEOTIDE SEQUENCE</scope>
    <source>
        <strain evidence="1">CHB12</strain>
    </source>
</reference>
<dbReference type="Proteomes" id="UP000684084">
    <property type="component" value="Unassembled WGS sequence"/>
</dbReference>
<dbReference type="OrthoDB" id="2342438at2759"/>
<name>A0A916E3W6_9GLOM</name>
<accession>A0A916E3W6</accession>
<protein>
    <submittedName>
        <fullName evidence="1">Uncharacterized protein</fullName>
    </submittedName>
</protein>
<dbReference type="VEuPathDB" id="FungiDB:RhiirFUN_023357"/>
<dbReference type="AlphaFoldDB" id="A0A916E3W6"/>
<evidence type="ECO:0000313" key="1">
    <source>
        <dbReference type="EMBL" id="CAB5357257.1"/>
    </source>
</evidence>
<dbReference type="EMBL" id="CAGKOT010000011">
    <property type="protein sequence ID" value="CAB5357257.1"/>
    <property type="molecule type" value="Genomic_DNA"/>
</dbReference>
<comment type="caution">
    <text evidence="1">The sequence shown here is derived from an EMBL/GenBank/DDBJ whole genome shotgun (WGS) entry which is preliminary data.</text>
</comment>
<evidence type="ECO:0000313" key="2">
    <source>
        <dbReference type="Proteomes" id="UP000684084"/>
    </source>
</evidence>
<proteinExistence type="predicted"/>
<sequence length="212" mass="24922">MIDNNGLNIFEHAFCKIAGRYEQSNYSKSLFTIYSPNTKRILFATHDELTQNCKDLIGKKEKSNKYSQTFLPHQKVTMDARELRSVAMSIILKQRVCRMLPTPSSLHNKQGFQTYPPINRRRRQTYEYKEIDISAFDALFEGKLIEGIPDMMPSPKPTTTFTFNEKRSRYRHIKEREFFINCKKSVSQLILYWETVWLVGKDSAGRCAGWNW</sequence>
<organism evidence="1 2">
    <name type="scientific">Rhizophagus irregularis</name>
    <dbReference type="NCBI Taxonomy" id="588596"/>
    <lineage>
        <taxon>Eukaryota</taxon>
        <taxon>Fungi</taxon>
        <taxon>Fungi incertae sedis</taxon>
        <taxon>Mucoromycota</taxon>
        <taxon>Glomeromycotina</taxon>
        <taxon>Glomeromycetes</taxon>
        <taxon>Glomerales</taxon>
        <taxon>Glomeraceae</taxon>
        <taxon>Rhizophagus</taxon>
    </lineage>
</organism>